<dbReference type="Gene3D" id="1.10.443.10">
    <property type="entry name" value="Intergrase catalytic core"/>
    <property type="match status" value="1"/>
</dbReference>
<feature type="domain" description="Integrase SAM-like N-terminal" evidence="5">
    <location>
        <begin position="136"/>
        <end position="193"/>
    </location>
</feature>
<dbReference type="Pfam" id="PF14659">
    <property type="entry name" value="Phage_int_SAM_3"/>
    <property type="match status" value="1"/>
</dbReference>
<dbReference type="PANTHER" id="PTHR30629:SF2">
    <property type="entry name" value="PROPHAGE INTEGRASE INTS-RELATED"/>
    <property type="match status" value="1"/>
</dbReference>
<sequence>MTQNELNFAATCITAMASQPDAQEKIRQLLLDLITAHSEPVAPERQSCTLPKLNFTSSEINAMPKTFRTEFRAEGCTAHVRKRKCGKNSYTYDIRYRRNGYAIYVTNKNLETAKKLFLERLKTAQSLKDGPVVPKTFHSFSVFYFENVRIKKVSDKTYLTDFNRYNKHLKPYFKETDLKKITTAQCQRLLDNLQAEGKGKTSDELFSLMNGIFRYAVANHLIPYSPTDAVVHIQHQRESGSALSKAEEAELLQKVAGTPYEICFAIALYTGIRPNEYQTVCFDGTGNFIIAKNSKQKKKRGDKDVYKKIPVSPMLRPYAEKYPDLKMFTPKYLRVIFNEIMGKRHILYDLRTTFYTRCLECGVAETALKTFMGHSLGALGNAYTDLSD</sequence>
<keyword evidence="4" id="KW-0233">DNA recombination</keyword>
<evidence type="ECO:0000313" key="7">
    <source>
        <dbReference type="Proteomes" id="UP000824081"/>
    </source>
</evidence>
<reference evidence="6" key="1">
    <citation type="submission" date="2020-10" db="EMBL/GenBank/DDBJ databases">
        <authorList>
            <person name="Gilroy R."/>
        </authorList>
    </citation>
    <scope>NUCLEOTIDE SEQUENCE</scope>
    <source>
        <strain evidence="6">11687</strain>
    </source>
</reference>
<feature type="non-terminal residue" evidence="6">
    <location>
        <position position="388"/>
    </location>
</feature>
<evidence type="ECO:0000313" key="6">
    <source>
        <dbReference type="EMBL" id="HIU58587.1"/>
    </source>
</evidence>
<comment type="caution">
    <text evidence="6">The sequence shown here is derived from an EMBL/GenBank/DDBJ whole genome shotgun (WGS) entry which is preliminary data.</text>
</comment>
<dbReference type="Proteomes" id="UP000824081">
    <property type="component" value="Unassembled WGS sequence"/>
</dbReference>
<protein>
    <submittedName>
        <fullName evidence="6">Tyrosine-type recombinase/integrase family protein</fullName>
    </submittedName>
</protein>
<dbReference type="EMBL" id="DVMZ01000017">
    <property type="protein sequence ID" value="HIU58587.1"/>
    <property type="molecule type" value="Genomic_DNA"/>
</dbReference>
<dbReference type="Gene3D" id="1.10.150.130">
    <property type="match status" value="1"/>
</dbReference>
<evidence type="ECO:0000256" key="4">
    <source>
        <dbReference type="ARBA" id="ARBA00023172"/>
    </source>
</evidence>
<dbReference type="InterPro" id="IPR004107">
    <property type="entry name" value="Integrase_SAM-like_N"/>
</dbReference>
<dbReference type="PANTHER" id="PTHR30629">
    <property type="entry name" value="PROPHAGE INTEGRASE"/>
    <property type="match status" value="1"/>
</dbReference>
<evidence type="ECO:0000256" key="2">
    <source>
        <dbReference type="ARBA" id="ARBA00022908"/>
    </source>
</evidence>
<keyword evidence="2" id="KW-0229">DNA integration</keyword>
<keyword evidence="3" id="KW-0238">DNA-binding</keyword>
<dbReference type="InterPro" id="IPR010998">
    <property type="entry name" value="Integrase_recombinase_N"/>
</dbReference>
<dbReference type="SUPFAM" id="SSF56349">
    <property type="entry name" value="DNA breaking-rejoining enzymes"/>
    <property type="match status" value="1"/>
</dbReference>
<accession>A0A9D1MEI0</accession>
<gene>
    <name evidence="6" type="ORF">IAC57_00655</name>
</gene>
<evidence type="ECO:0000259" key="5">
    <source>
        <dbReference type="Pfam" id="PF14659"/>
    </source>
</evidence>
<reference evidence="6" key="2">
    <citation type="journal article" date="2021" name="PeerJ">
        <title>Extensive microbial diversity within the chicken gut microbiome revealed by metagenomics and culture.</title>
        <authorList>
            <person name="Gilroy R."/>
            <person name="Ravi A."/>
            <person name="Getino M."/>
            <person name="Pursley I."/>
            <person name="Horton D.L."/>
            <person name="Alikhan N.F."/>
            <person name="Baker D."/>
            <person name="Gharbi K."/>
            <person name="Hall N."/>
            <person name="Watson M."/>
            <person name="Adriaenssens E.M."/>
            <person name="Foster-Nyarko E."/>
            <person name="Jarju S."/>
            <person name="Secka A."/>
            <person name="Antonio M."/>
            <person name="Oren A."/>
            <person name="Chaudhuri R.R."/>
            <person name="La Ragione R."/>
            <person name="Hildebrand F."/>
            <person name="Pallen M.J."/>
        </authorList>
    </citation>
    <scope>NUCLEOTIDE SEQUENCE</scope>
    <source>
        <strain evidence="6">11687</strain>
    </source>
</reference>
<dbReference type="AlphaFoldDB" id="A0A9D1MEI0"/>
<dbReference type="InterPro" id="IPR050808">
    <property type="entry name" value="Phage_Integrase"/>
</dbReference>
<comment type="similarity">
    <text evidence="1">Belongs to the 'phage' integrase family.</text>
</comment>
<dbReference type="InterPro" id="IPR011010">
    <property type="entry name" value="DNA_brk_join_enz"/>
</dbReference>
<name>A0A9D1MEI0_9FIRM</name>
<dbReference type="GO" id="GO:0015074">
    <property type="term" value="P:DNA integration"/>
    <property type="evidence" value="ECO:0007669"/>
    <property type="project" value="UniProtKB-KW"/>
</dbReference>
<dbReference type="GO" id="GO:0003677">
    <property type="term" value="F:DNA binding"/>
    <property type="evidence" value="ECO:0007669"/>
    <property type="project" value="UniProtKB-KW"/>
</dbReference>
<organism evidence="6 7">
    <name type="scientific">Candidatus Scatosoma pullistercoris</name>
    <dbReference type="NCBI Taxonomy" id="2840934"/>
    <lineage>
        <taxon>Bacteria</taxon>
        <taxon>Bacillati</taxon>
        <taxon>Bacillota</taxon>
        <taxon>Clostridia</taxon>
        <taxon>Candidatus Scatosoma</taxon>
    </lineage>
</organism>
<proteinExistence type="inferred from homology"/>
<evidence type="ECO:0000256" key="3">
    <source>
        <dbReference type="ARBA" id="ARBA00023125"/>
    </source>
</evidence>
<dbReference type="GO" id="GO:0006310">
    <property type="term" value="P:DNA recombination"/>
    <property type="evidence" value="ECO:0007669"/>
    <property type="project" value="UniProtKB-KW"/>
</dbReference>
<evidence type="ECO:0000256" key="1">
    <source>
        <dbReference type="ARBA" id="ARBA00008857"/>
    </source>
</evidence>
<dbReference type="InterPro" id="IPR013762">
    <property type="entry name" value="Integrase-like_cat_sf"/>
</dbReference>